<feature type="domain" description="Large ribosomal subunit protein uL15/eL18" evidence="5">
    <location>
        <begin position="2"/>
        <end position="188"/>
    </location>
</feature>
<comment type="caution">
    <text evidence="6">The sequence shown here is derived from an EMBL/GenBank/DDBJ whole genome shotgun (WGS) entry which is preliminary data.</text>
</comment>
<dbReference type="AlphaFoldDB" id="A0A813Q5A1"/>
<protein>
    <recommendedName>
        <fullName evidence="5">Large ribosomal subunit protein uL15/eL18 domain-containing protein</fullName>
    </recommendedName>
</protein>
<sequence>MGIDINHKNDRKVRRVAPRSKDVYLLLLVKLYRYLARRTGAKFNKIILRRLFMSKINRPPVSLARLARKLKDQSRQGKTAVVVGTVTNDIRLFDVPKLSVVALHVTEQARARILKAGGEILTFDQLALRSPKGENCVLLSGPRSQREAVRHFGPAPGTRHSNAKPYVRAKGRKFEKARGRRSSRGYKN</sequence>
<dbReference type="PROSITE" id="PS01106">
    <property type="entry name" value="RIBOSOMAL_L18E"/>
    <property type="match status" value="1"/>
</dbReference>
<dbReference type="GO" id="GO:0006412">
    <property type="term" value="P:translation"/>
    <property type="evidence" value="ECO:0007669"/>
    <property type="project" value="InterPro"/>
</dbReference>
<keyword evidence="3" id="KW-0687">Ribonucleoprotein</keyword>
<feature type="region of interest" description="Disordered" evidence="4">
    <location>
        <begin position="149"/>
        <end position="188"/>
    </location>
</feature>
<dbReference type="FunFam" id="3.100.10.10:FF:000001">
    <property type="entry name" value="60S ribosomal protein L18"/>
    <property type="match status" value="1"/>
</dbReference>
<dbReference type="Gene3D" id="3.100.10.10">
    <property type="match status" value="1"/>
</dbReference>
<evidence type="ECO:0000256" key="4">
    <source>
        <dbReference type="SAM" id="MobiDB-lite"/>
    </source>
</evidence>
<gene>
    <name evidence="6" type="ORF">OXX778_LOCUS4496</name>
</gene>
<dbReference type="Proteomes" id="UP000663879">
    <property type="component" value="Unassembled WGS sequence"/>
</dbReference>
<evidence type="ECO:0000256" key="3">
    <source>
        <dbReference type="ARBA" id="ARBA00023274"/>
    </source>
</evidence>
<dbReference type="GO" id="GO:0003735">
    <property type="term" value="F:structural constituent of ribosome"/>
    <property type="evidence" value="ECO:0007669"/>
    <property type="project" value="InterPro"/>
</dbReference>
<reference evidence="6" key="1">
    <citation type="submission" date="2021-02" db="EMBL/GenBank/DDBJ databases">
        <authorList>
            <person name="Nowell W R."/>
        </authorList>
    </citation>
    <scope>NUCLEOTIDE SEQUENCE</scope>
    <source>
        <strain evidence="6">Ploen Becks lab</strain>
    </source>
</reference>
<dbReference type="InterPro" id="IPR021132">
    <property type="entry name" value="Ribosomal_eL18/eL18-A/B/_CS"/>
</dbReference>
<dbReference type="EMBL" id="CAJNOC010000443">
    <property type="protein sequence ID" value="CAF0762235.1"/>
    <property type="molecule type" value="Genomic_DNA"/>
</dbReference>
<dbReference type="InterPro" id="IPR000039">
    <property type="entry name" value="Ribosomal_eL18"/>
</dbReference>
<feature type="compositionally biased region" description="Basic residues" evidence="4">
    <location>
        <begin position="178"/>
        <end position="188"/>
    </location>
</feature>
<evidence type="ECO:0000256" key="2">
    <source>
        <dbReference type="ARBA" id="ARBA00022980"/>
    </source>
</evidence>
<keyword evidence="2" id="KW-0689">Ribosomal protein</keyword>
<proteinExistence type="inferred from homology"/>
<keyword evidence="7" id="KW-1185">Reference proteome</keyword>
<name>A0A813Q5A1_9BILA</name>
<dbReference type="SUPFAM" id="SSF52080">
    <property type="entry name" value="Ribosomal proteins L15p and L18e"/>
    <property type="match status" value="1"/>
</dbReference>
<dbReference type="PANTHER" id="PTHR10934">
    <property type="entry name" value="60S RIBOSOMAL PROTEIN L18"/>
    <property type="match status" value="1"/>
</dbReference>
<dbReference type="InterPro" id="IPR036227">
    <property type="entry name" value="Ribosomal_uL15/eL18_sf"/>
</dbReference>
<dbReference type="InterPro" id="IPR021131">
    <property type="entry name" value="Ribosomal_uL15/eL18"/>
</dbReference>
<dbReference type="GO" id="GO:0003723">
    <property type="term" value="F:RNA binding"/>
    <property type="evidence" value="ECO:0007669"/>
    <property type="project" value="TreeGrafter"/>
</dbReference>
<accession>A0A813Q5A1</accession>
<dbReference type="OrthoDB" id="6353017at2759"/>
<dbReference type="GO" id="GO:0022625">
    <property type="term" value="C:cytosolic large ribosomal subunit"/>
    <property type="evidence" value="ECO:0007669"/>
    <property type="project" value="TreeGrafter"/>
</dbReference>
<comment type="similarity">
    <text evidence="1">Belongs to the eukaryotic ribosomal protein eL18 family.</text>
</comment>
<evidence type="ECO:0000259" key="5">
    <source>
        <dbReference type="Pfam" id="PF17135"/>
    </source>
</evidence>
<evidence type="ECO:0000313" key="6">
    <source>
        <dbReference type="EMBL" id="CAF0762235.1"/>
    </source>
</evidence>
<evidence type="ECO:0000313" key="7">
    <source>
        <dbReference type="Proteomes" id="UP000663879"/>
    </source>
</evidence>
<evidence type="ECO:0000256" key="1">
    <source>
        <dbReference type="ARBA" id="ARBA00006815"/>
    </source>
</evidence>
<dbReference type="Pfam" id="PF17135">
    <property type="entry name" value="Ribosomal_L18"/>
    <property type="match status" value="1"/>
</dbReference>
<dbReference type="PANTHER" id="PTHR10934:SF2">
    <property type="entry name" value="LARGE RIBOSOMAL SUBUNIT PROTEIN EL18"/>
    <property type="match status" value="1"/>
</dbReference>
<organism evidence="6 7">
    <name type="scientific">Brachionus calyciflorus</name>
    <dbReference type="NCBI Taxonomy" id="104777"/>
    <lineage>
        <taxon>Eukaryota</taxon>
        <taxon>Metazoa</taxon>
        <taxon>Spiralia</taxon>
        <taxon>Gnathifera</taxon>
        <taxon>Rotifera</taxon>
        <taxon>Eurotatoria</taxon>
        <taxon>Monogononta</taxon>
        <taxon>Pseudotrocha</taxon>
        <taxon>Ploima</taxon>
        <taxon>Brachionidae</taxon>
        <taxon>Brachionus</taxon>
    </lineage>
</organism>